<reference evidence="3 4" key="1">
    <citation type="journal article" date="2009" name="Stand. Genomic Sci.">
        <title>Complete genome sequence of Slackia heliotrinireducens type strain (RHS 1).</title>
        <authorList>
            <person name="Pukall R."/>
            <person name="Lapidus A."/>
            <person name="Nolan M."/>
            <person name="Copeland A."/>
            <person name="Glavina Del Rio T."/>
            <person name="Lucas S."/>
            <person name="Chen F."/>
            <person name="Tice H."/>
            <person name="Cheng J.F."/>
            <person name="Chertkov O."/>
            <person name="Bruce D."/>
            <person name="Goodwin L."/>
            <person name="Kuske C."/>
            <person name="Brettin T."/>
            <person name="Detter J.C."/>
            <person name="Han C."/>
            <person name="Pitluck S."/>
            <person name="Pati A."/>
            <person name="Mavrommatis K."/>
            <person name="Ivanova N."/>
            <person name="Ovchinnikova G."/>
            <person name="Chen A."/>
            <person name="Palaniappan K."/>
            <person name="Schneider S."/>
            <person name="Rohde M."/>
            <person name="Chain P."/>
            <person name="D'haeseleer P."/>
            <person name="Goker M."/>
            <person name="Bristow J."/>
            <person name="Eisen J.A."/>
            <person name="Markowitz V."/>
            <person name="Kyrpides N.C."/>
            <person name="Klenk H.P."/>
            <person name="Hugenholtz P."/>
        </authorList>
    </citation>
    <scope>NUCLEOTIDE SEQUENCE [LARGE SCALE GENOMIC DNA]</scope>
    <source>
        <strain evidence="4">ATCC 29202 / DSM 20476 / NCTC 11029 / RHS 1</strain>
    </source>
</reference>
<evidence type="ECO:0000313" key="3">
    <source>
        <dbReference type="EMBL" id="ACV21727.1"/>
    </source>
</evidence>
<dbReference type="SUPFAM" id="SSF57884">
    <property type="entry name" value="Ada DNA repair protein, N-terminal domain (N-Ada 10)"/>
    <property type="match status" value="1"/>
</dbReference>
<dbReference type="KEGG" id="shi:Shel_06680"/>
<feature type="domain" description="Type VII secretion system protein EssD-like" evidence="2">
    <location>
        <begin position="80"/>
        <end position="211"/>
    </location>
</feature>
<dbReference type="Gene3D" id="3.40.570.10">
    <property type="entry name" value="Extracellular Endonuclease, subunit A"/>
    <property type="match status" value="1"/>
</dbReference>
<organism evidence="3 4">
    <name type="scientific">Slackia heliotrinireducens (strain ATCC 29202 / DSM 20476 / NCTC 11029 / RHS 1)</name>
    <name type="common">Peptococcus heliotrinreducens</name>
    <dbReference type="NCBI Taxonomy" id="471855"/>
    <lineage>
        <taxon>Bacteria</taxon>
        <taxon>Bacillati</taxon>
        <taxon>Actinomycetota</taxon>
        <taxon>Coriobacteriia</taxon>
        <taxon>Eggerthellales</taxon>
        <taxon>Eggerthellaceae</taxon>
        <taxon>Slackia</taxon>
    </lineage>
</organism>
<dbReference type="Pfam" id="PF13930">
    <property type="entry name" value="Endonuclea_NS_2"/>
    <property type="match status" value="1"/>
</dbReference>
<name>C7N3Y6_SLAHD</name>
<dbReference type="Gene3D" id="3.40.10.10">
    <property type="entry name" value="DNA Methylphosphotriester Repair Domain"/>
    <property type="match status" value="1"/>
</dbReference>
<evidence type="ECO:0000256" key="1">
    <source>
        <dbReference type="SAM" id="MobiDB-lite"/>
    </source>
</evidence>
<dbReference type="InterPro" id="IPR044929">
    <property type="entry name" value="DNA/RNA_non-sp_Endonuclease_sf"/>
</dbReference>
<dbReference type="InterPro" id="IPR044927">
    <property type="entry name" value="Endonuclea_NS_2"/>
</dbReference>
<keyword evidence="4" id="KW-1185">Reference proteome</keyword>
<sequence>MEEQPTRRINWKHALVACLVLLALVGSMALFWSDSFEGLLPSKPEASTAQLDQIPEYDGQPYSTINNNEPVFTSDELKRNTFEEYSELDSLGRCGTAFALVGVETMPTSEREDIGSVTPSGWRICRYDDLIEDRYLYNRCHIIGFQLTGENANPLNLFTGTRYLNVSGMLPFENEVASYVRTTRNHVLYRVTPVFVGNELVARGVHMEAESVEDNGKGISFNVFVHNIQPGVEIDYATGGSWRGDDADEVAAELAARLSAEQAPYSSETEPDTTPETTVKPIDMSEFDYVVNTGSKRFHLPSCESVAEMAEKNREGFNGTRDELLEQGYEPCNRCNP</sequence>
<dbReference type="EMBL" id="CP001684">
    <property type="protein sequence ID" value="ACV21727.1"/>
    <property type="molecule type" value="Genomic_DNA"/>
</dbReference>
<accession>C7N3Y6</accession>
<dbReference type="Proteomes" id="UP000002026">
    <property type="component" value="Chromosome"/>
</dbReference>
<gene>
    <name evidence="3" type="ordered locus">Shel_06680</name>
</gene>
<dbReference type="STRING" id="471855.Shel_06680"/>
<dbReference type="AlphaFoldDB" id="C7N3Y6"/>
<evidence type="ECO:0000313" key="4">
    <source>
        <dbReference type="Proteomes" id="UP000002026"/>
    </source>
</evidence>
<dbReference type="RefSeq" id="WP_012797832.1">
    <property type="nucleotide sequence ID" value="NC_013165.1"/>
</dbReference>
<dbReference type="InterPro" id="IPR035451">
    <property type="entry name" value="Ada-like_dom_sf"/>
</dbReference>
<proteinExistence type="predicted"/>
<dbReference type="eggNOG" id="COG2169">
    <property type="taxonomic scope" value="Bacteria"/>
</dbReference>
<feature type="region of interest" description="Disordered" evidence="1">
    <location>
        <begin position="259"/>
        <end position="279"/>
    </location>
</feature>
<dbReference type="HOGENOM" id="CLU_054350_0_0_11"/>
<evidence type="ECO:0000259" key="2">
    <source>
        <dbReference type="Pfam" id="PF13930"/>
    </source>
</evidence>
<protein>
    <recommendedName>
        <fullName evidence="2">Type VII secretion system protein EssD-like domain-containing protein</fullName>
    </recommendedName>
</protein>